<gene>
    <name evidence="1" type="ORF">SAMN05216188_126107</name>
</gene>
<sequence>MNTEELRRFVIDRLDEDERRLAAGELPLLDDAESKGKLRIARSDDGAGLLLLPGPTETEQDRVPFGEKLALLRAEVGQTEDEATLRLLADAYRTHHDWQEEWLYGGRGAMDRT</sequence>
<protein>
    <submittedName>
        <fullName evidence="1">Uncharacterized protein</fullName>
    </submittedName>
</protein>
<reference evidence="2" key="1">
    <citation type="submission" date="2016-10" db="EMBL/GenBank/DDBJ databases">
        <authorList>
            <person name="Varghese N."/>
            <person name="Submissions S."/>
        </authorList>
    </citation>
    <scope>NUCLEOTIDE SEQUENCE [LARGE SCALE GENOMIC DNA]</scope>
    <source>
        <strain evidence="2">CGMCC 4.3525</strain>
    </source>
</reference>
<dbReference type="AlphaFoldDB" id="A0A1H9VJN1"/>
<dbReference type="RefSeq" id="WP_089960078.1">
    <property type="nucleotide sequence ID" value="NZ_FOFR01000026.1"/>
</dbReference>
<organism evidence="1 2">
    <name type="scientific">Lentzea xinjiangensis</name>
    <dbReference type="NCBI Taxonomy" id="402600"/>
    <lineage>
        <taxon>Bacteria</taxon>
        <taxon>Bacillati</taxon>
        <taxon>Actinomycetota</taxon>
        <taxon>Actinomycetes</taxon>
        <taxon>Pseudonocardiales</taxon>
        <taxon>Pseudonocardiaceae</taxon>
        <taxon>Lentzea</taxon>
    </lineage>
</organism>
<dbReference type="EMBL" id="FOFR01000026">
    <property type="protein sequence ID" value="SES21728.1"/>
    <property type="molecule type" value="Genomic_DNA"/>
</dbReference>
<dbReference type="Proteomes" id="UP000199352">
    <property type="component" value="Unassembled WGS sequence"/>
</dbReference>
<keyword evidence="2" id="KW-1185">Reference proteome</keyword>
<proteinExistence type="predicted"/>
<evidence type="ECO:0000313" key="1">
    <source>
        <dbReference type="EMBL" id="SES21728.1"/>
    </source>
</evidence>
<name>A0A1H9VJN1_9PSEU</name>
<dbReference type="OrthoDB" id="3695784at2"/>
<evidence type="ECO:0000313" key="2">
    <source>
        <dbReference type="Proteomes" id="UP000199352"/>
    </source>
</evidence>
<accession>A0A1H9VJN1</accession>